<gene>
    <name evidence="2" type="ORF">G8770_03685</name>
</gene>
<dbReference type="EMBL" id="JAAONZ010000002">
    <property type="protein sequence ID" value="NHO64647.1"/>
    <property type="molecule type" value="Genomic_DNA"/>
</dbReference>
<dbReference type="RefSeq" id="WP_167181876.1">
    <property type="nucleotide sequence ID" value="NZ_JAAONZ010000002.1"/>
</dbReference>
<keyword evidence="1" id="KW-1133">Transmembrane helix</keyword>
<dbReference type="Proteomes" id="UP000787472">
    <property type="component" value="Unassembled WGS sequence"/>
</dbReference>
<evidence type="ECO:0000256" key="1">
    <source>
        <dbReference type="SAM" id="Phobius"/>
    </source>
</evidence>
<feature type="transmembrane region" description="Helical" evidence="1">
    <location>
        <begin position="88"/>
        <end position="106"/>
    </location>
</feature>
<comment type="caution">
    <text evidence="2">The sequence shown here is derived from an EMBL/GenBank/DDBJ whole genome shotgun (WGS) entry which is preliminary data.</text>
</comment>
<accession>A0A9E5JQ88</accession>
<feature type="transmembrane region" description="Helical" evidence="1">
    <location>
        <begin position="46"/>
        <end position="65"/>
    </location>
</feature>
<keyword evidence="1" id="KW-0812">Transmembrane</keyword>
<evidence type="ECO:0000313" key="3">
    <source>
        <dbReference type="Proteomes" id="UP000787472"/>
    </source>
</evidence>
<sequence>MDNPTPTNKNNISTGKTQSCTREIKPVYTLTTEKRIKEMYNVHARWMGRLLTTLSTITFSVATLAQDGQPLAPNTQITLTQTTLSPDVIAVLITAAVAFIAAIITIRSSRDIARRKNAIDAIMAGRRDDKLQEAMKKMREIDANDAISMETYYFANVEDKDGRSLLLYLLNHYENICVGVNNGIFDEEIVKRAEHTIIKNVRTMCLPLIEKARRGENSTTFFRELTELATRWDKKPLERDQAGKIRQAISAIF</sequence>
<organism evidence="2 3">
    <name type="scientific">Pseudomaricurvus hydrocarbonicus</name>
    <dbReference type="NCBI Taxonomy" id="1470433"/>
    <lineage>
        <taxon>Bacteria</taxon>
        <taxon>Pseudomonadati</taxon>
        <taxon>Pseudomonadota</taxon>
        <taxon>Gammaproteobacteria</taxon>
        <taxon>Cellvibrionales</taxon>
        <taxon>Cellvibrionaceae</taxon>
        <taxon>Pseudomaricurvus</taxon>
    </lineage>
</organism>
<keyword evidence="1" id="KW-0472">Membrane</keyword>
<protein>
    <submittedName>
        <fullName evidence="2">DUF4760 domain-containing protein</fullName>
    </submittedName>
</protein>
<reference evidence="2" key="1">
    <citation type="submission" date="2020-03" db="EMBL/GenBank/DDBJ databases">
        <authorList>
            <person name="Guo F."/>
        </authorList>
    </citation>
    <scope>NUCLEOTIDE SEQUENCE</scope>
    <source>
        <strain evidence="2">JCM 30134</strain>
    </source>
</reference>
<dbReference type="AlphaFoldDB" id="A0A9E5JQ88"/>
<evidence type="ECO:0000313" key="2">
    <source>
        <dbReference type="EMBL" id="NHO64647.1"/>
    </source>
</evidence>
<proteinExistence type="predicted"/>
<dbReference type="InterPro" id="IPR031876">
    <property type="entry name" value="DUF4760"/>
</dbReference>
<dbReference type="Pfam" id="PF15956">
    <property type="entry name" value="DUF4760"/>
    <property type="match status" value="1"/>
</dbReference>
<name>A0A9E5JQ88_9GAMM</name>
<keyword evidence="3" id="KW-1185">Reference proteome</keyword>